<feature type="domain" description="J" evidence="3">
    <location>
        <begin position="9"/>
        <end position="70"/>
    </location>
</feature>
<dbReference type="SUPFAM" id="SSF46565">
    <property type="entry name" value="Chaperone J-domain"/>
    <property type="match status" value="1"/>
</dbReference>
<proteinExistence type="predicted"/>
<name>A0A3B0XJ96_9ZZZZ</name>
<dbReference type="Gene3D" id="1.10.287.110">
    <property type="entry name" value="DnaJ domain"/>
    <property type="match status" value="1"/>
</dbReference>
<keyword evidence="2" id="KW-0812">Transmembrane</keyword>
<organism evidence="4">
    <name type="scientific">hydrothermal vent metagenome</name>
    <dbReference type="NCBI Taxonomy" id="652676"/>
    <lineage>
        <taxon>unclassified sequences</taxon>
        <taxon>metagenomes</taxon>
        <taxon>ecological metagenomes</taxon>
    </lineage>
</organism>
<evidence type="ECO:0000256" key="1">
    <source>
        <dbReference type="SAM" id="MobiDB-lite"/>
    </source>
</evidence>
<evidence type="ECO:0000259" key="3">
    <source>
        <dbReference type="PROSITE" id="PS50076"/>
    </source>
</evidence>
<gene>
    <name evidence="4" type="ORF">MNBD_GAMMA11-1321</name>
</gene>
<sequence>MKKTYTYETCYKILGLSPGCSWNVLRRSYKSLIHKWHPDRLSDNSLEKEIAYEKIKDINVAYSQLYRFYRKNSILPPIEIADKLKTRRADQTAPSSTQQETVYAKTEKNSSESSTSPSKARTRHNTGVRSSFRALIHLSLIIIFAFISLYFIHTQTIDQSIQKADMEFHSQSNQHESNNEVSVRQGQKHAGMAYPQRNISSDETTQHMEVETKYFTDGDNIGKVIEAQG</sequence>
<dbReference type="SMART" id="SM00271">
    <property type="entry name" value="DnaJ"/>
    <property type="match status" value="1"/>
</dbReference>
<reference evidence="4" key="1">
    <citation type="submission" date="2018-06" db="EMBL/GenBank/DDBJ databases">
        <authorList>
            <person name="Zhirakovskaya E."/>
        </authorList>
    </citation>
    <scope>NUCLEOTIDE SEQUENCE</scope>
</reference>
<protein>
    <recommendedName>
        <fullName evidence="3">J domain-containing protein</fullName>
    </recommendedName>
</protein>
<feature type="transmembrane region" description="Helical" evidence="2">
    <location>
        <begin position="131"/>
        <end position="152"/>
    </location>
</feature>
<feature type="non-terminal residue" evidence="4">
    <location>
        <position position="229"/>
    </location>
</feature>
<keyword evidence="2" id="KW-0472">Membrane</keyword>
<dbReference type="EMBL" id="UOFG01000238">
    <property type="protein sequence ID" value="VAW64740.1"/>
    <property type="molecule type" value="Genomic_DNA"/>
</dbReference>
<evidence type="ECO:0000256" key="2">
    <source>
        <dbReference type="SAM" id="Phobius"/>
    </source>
</evidence>
<dbReference type="PRINTS" id="PR00625">
    <property type="entry name" value="JDOMAIN"/>
</dbReference>
<keyword evidence="2" id="KW-1133">Transmembrane helix</keyword>
<dbReference type="PROSITE" id="PS50076">
    <property type="entry name" value="DNAJ_2"/>
    <property type="match status" value="1"/>
</dbReference>
<accession>A0A3B0XJ96</accession>
<dbReference type="AlphaFoldDB" id="A0A3B0XJ96"/>
<evidence type="ECO:0000313" key="4">
    <source>
        <dbReference type="EMBL" id="VAW64740.1"/>
    </source>
</evidence>
<feature type="region of interest" description="Disordered" evidence="1">
    <location>
        <begin position="86"/>
        <end position="126"/>
    </location>
</feature>
<dbReference type="Pfam" id="PF00226">
    <property type="entry name" value="DnaJ"/>
    <property type="match status" value="1"/>
</dbReference>
<feature type="compositionally biased region" description="Polar residues" evidence="1">
    <location>
        <begin position="92"/>
        <end position="101"/>
    </location>
</feature>
<dbReference type="InterPro" id="IPR001623">
    <property type="entry name" value="DnaJ_domain"/>
</dbReference>
<dbReference type="InterPro" id="IPR036869">
    <property type="entry name" value="J_dom_sf"/>
</dbReference>
<dbReference type="CDD" id="cd06257">
    <property type="entry name" value="DnaJ"/>
    <property type="match status" value="1"/>
</dbReference>